<feature type="domain" description="Acyltransferase 3" evidence="3">
    <location>
        <begin position="39"/>
        <end position="388"/>
    </location>
</feature>
<dbReference type="PANTHER" id="PTHR23028">
    <property type="entry name" value="ACETYLTRANSFERASE"/>
    <property type="match status" value="1"/>
</dbReference>
<keyword evidence="2" id="KW-1133">Transmembrane helix</keyword>
<feature type="transmembrane region" description="Helical" evidence="2">
    <location>
        <begin position="265"/>
        <end position="284"/>
    </location>
</feature>
<evidence type="ECO:0000259" key="3">
    <source>
        <dbReference type="Pfam" id="PF01757"/>
    </source>
</evidence>
<sequence length="472" mass="50915">MSGNAGSTTGGAPTPPDPRWASPAARSGVGTGGDRVYYPGLDGLRAVAIALVYCFHDRELDLLERLSQALALPLALLVDPILRLAGLPEISFRMRSLVSPLRENGWIGVNIFFVLSGYLITTLLLRERERFGRVDLRSFWIRRILRIWPLYYLVVLICFVLTPLARAAVGIDPGPWRRLAADRLPAFLAFLGNWSLANGGPVPSDSISVLWSVCVEEQFYLVVPLIVAWSGGRWRVALVAGLMAAAIACRYALADAGYRGAALRYNTLANLDTLLAGVMLALLARGRSGAGPASLWGTRLAVVGGGAAIYSITLGYAEAPWRRAADDVLVWAWAVALVAWAASGRDRTSGFLARPTMVWLGRVSYGLYLYHEIALGLVSWASRALPRSPELGTVAALMGPAATIGLAAASYYGIERPFLRLKARWTRVPSRPVDRREEGSARDVPAGDGTMAVLPEHHPEPSPGGPTAQDEP</sequence>
<dbReference type="EMBL" id="CP036426">
    <property type="protein sequence ID" value="QDV32947.1"/>
    <property type="molecule type" value="Genomic_DNA"/>
</dbReference>
<evidence type="ECO:0000313" key="5">
    <source>
        <dbReference type="Proteomes" id="UP000317835"/>
    </source>
</evidence>
<dbReference type="PANTHER" id="PTHR23028:SF53">
    <property type="entry name" value="ACYL_TRANSF_3 DOMAIN-CONTAINING PROTEIN"/>
    <property type="match status" value="1"/>
</dbReference>
<feature type="transmembrane region" description="Helical" evidence="2">
    <location>
        <begin position="328"/>
        <end position="344"/>
    </location>
</feature>
<feature type="transmembrane region" description="Helical" evidence="2">
    <location>
        <begin position="147"/>
        <end position="169"/>
    </location>
</feature>
<evidence type="ECO:0000313" key="4">
    <source>
        <dbReference type="EMBL" id="QDV32947.1"/>
    </source>
</evidence>
<dbReference type="KEGG" id="tpla:ElP_07890"/>
<dbReference type="GO" id="GO:0009103">
    <property type="term" value="P:lipopolysaccharide biosynthetic process"/>
    <property type="evidence" value="ECO:0007669"/>
    <property type="project" value="TreeGrafter"/>
</dbReference>
<dbReference type="InterPro" id="IPR002656">
    <property type="entry name" value="Acyl_transf_3_dom"/>
</dbReference>
<dbReference type="OrthoDB" id="9796461at2"/>
<feature type="transmembrane region" description="Helical" evidence="2">
    <location>
        <begin position="365"/>
        <end position="382"/>
    </location>
</feature>
<accession>A0A518GWH1</accession>
<keyword evidence="2" id="KW-0472">Membrane</keyword>
<dbReference type="AlphaFoldDB" id="A0A518GWH1"/>
<feature type="transmembrane region" description="Helical" evidence="2">
    <location>
        <begin position="394"/>
        <end position="414"/>
    </location>
</feature>
<dbReference type="Proteomes" id="UP000317835">
    <property type="component" value="Chromosome"/>
</dbReference>
<keyword evidence="5" id="KW-1185">Reference proteome</keyword>
<dbReference type="RefSeq" id="WP_145267382.1">
    <property type="nucleotide sequence ID" value="NZ_CP036426.1"/>
</dbReference>
<keyword evidence="4" id="KW-0808">Transferase</keyword>
<evidence type="ECO:0000256" key="1">
    <source>
        <dbReference type="SAM" id="MobiDB-lite"/>
    </source>
</evidence>
<dbReference type="GO" id="GO:0016020">
    <property type="term" value="C:membrane"/>
    <property type="evidence" value="ECO:0007669"/>
    <property type="project" value="TreeGrafter"/>
</dbReference>
<dbReference type="InterPro" id="IPR050879">
    <property type="entry name" value="Acyltransferase_3"/>
</dbReference>
<reference evidence="4 5" key="1">
    <citation type="submission" date="2019-02" db="EMBL/GenBank/DDBJ databases">
        <title>Deep-cultivation of Planctomycetes and their phenomic and genomic characterization uncovers novel biology.</title>
        <authorList>
            <person name="Wiegand S."/>
            <person name="Jogler M."/>
            <person name="Boedeker C."/>
            <person name="Pinto D."/>
            <person name="Vollmers J."/>
            <person name="Rivas-Marin E."/>
            <person name="Kohn T."/>
            <person name="Peeters S.H."/>
            <person name="Heuer A."/>
            <person name="Rast P."/>
            <person name="Oberbeckmann S."/>
            <person name="Bunk B."/>
            <person name="Jeske O."/>
            <person name="Meyerdierks A."/>
            <person name="Storesund J.E."/>
            <person name="Kallscheuer N."/>
            <person name="Luecker S."/>
            <person name="Lage O.M."/>
            <person name="Pohl T."/>
            <person name="Merkel B.J."/>
            <person name="Hornburger P."/>
            <person name="Mueller R.-W."/>
            <person name="Bruemmer F."/>
            <person name="Labrenz M."/>
            <person name="Spormann A.M."/>
            <person name="Op den Camp H."/>
            <person name="Overmann J."/>
            <person name="Amann R."/>
            <person name="Jetten M.S.M."/>
            <person name="Mascher T."/>
            <person name="Medema M.H."/>
            <person name="Devos D.P."/>
            <person name="Kaster A.-K."/>
            <person name="Ovreas L."/>
            <person name="Rohde M."/>
            <person name="Galperin M.Y."/>
            <person name="Jogler C."/>
        </authorList>
    </citation>
    <scope>NUCLEOTIDE SEQUENCE [LARGE SCALE GENOMIC DNA]</scope>
    <source>
        <strain evidence="4 5">ElP</strain>
    </source>
</reference>
<feature type="transmembrane region" description="Helical" evidence="2">
    <location>
        <begin position="209"/>
        <end position="229"/>
    </location>
</feature>
<dbReference type="GO" id="GO:0016747">
    <property type="term" value="F:acyltransferase activity, transferring groups other than amino-acyl groups"/>
    <property type="evidence" value="ECO:0007669"/>
    <property type="project" value="InterPro"/>
</dbReference>
<feature type="transmembrane region" description="Helical" evidence="2">
    <location>
        <begin position="296"/>
        <end position="316"/>
    </location>
</feature>
<organism evidence="4 5">
    <name type="scientific">Tautonia plasticadhaerens</name>
    <dbReference type="NCBI Taxonomy" id="2527974"/>
    <lineage>
        <taxon>Bacteria</taxon>
        <taxon>Pseudomonadati</taxon>
        <taxon>Planctomycetota</taxon>
        <taxon>Planctomycetia</taxon>
        <taxon>Isosphaerales</taxon>
        <taxon>Isosphaeraceae</taxon>
        <taxon>Tautonia</taxon>
    </lineage>
</organism>
<dbReference type="Pfam" id="PF01757">
    <property type="entry name" value="Acyl_transf_3"/>
    <property type="match status" value="1"/>
</dbReference>
<feature type="transmembrane region" description="Helical" evidence="2">
    <location>
        <begin position="106"/>
        <end position="126"/>
    </location>
</feature>
<keyword evidence="2" id="KW-0812">Transmembrane</keyword>
<evidence type="ECO:0000256" key="2">
    <source>
        <dbReference type="SAM" id="Phobius"/>
    </source>
</evidence>
<proteinExistence type="predicted"/>
<feature type="region of interest" description="Disordered" evidence="1">
    <location>
        <begin position="1"/>
        <end position="29"/>
    </location>
</feature>
<feature type="compositionally biased region" description="Basic and acidic residues" evidence="1">
    <location>
        <begin position="432"/>
        <end position="441"/>
    </location>
</feature>
<feature type="transmembrane region" description="Helical" evidence="2">
    <location>
        <begin position="236"/>
        <end position="253"/>
    </location>
</feature>
<name>A0A518GWH1_9BACT</name>
<feature type="compositionally biased region" description="Polar residues" evidence="1">
    <location>
        <begin position="1"/>
        <end position="11"/>
    </location>
</feature>
<protein>
    <submittedName>
        <fullName evidence="4">O-acetyltransferase OatA</fullName>
        <ecNumber evidence="4">2.3.1.-</ecNumber>
    </submittedName>
</protein>
<feature type="region of interest" description="Disordered" evidence="1">
    <location>
        <begin position="430"/>
        <end position="472"/>
    </location>
</feature>
<dbReference type="EC" id="2.3.1.-" evidence="4"/>
<keyword evidence="4" id="KW-0012">Acyltransferase</keyword>
<gene>
    <name evidence="4" type="primary">oatA_1</name>
    <name evidence="4" type="ORF">ElP_07890</name>
</gene>